<protein>
    <recommendedName>
        <fullName evidence="3">cellulose 1,4-beta-cellobiosidase (non-reducing end)</fullName>
        <ecNumber evidence="3">3.2.1.91</ecNumber>
    </recommendedName>
</protein>
<keyword evidence="4" id="KW-0732">Signal</keyword>
<evidence type="ECO:0000256" key="6">
    <source>
        <dbReference type="ARBA" id="ARBA00023001"/>
    </source>
</evidence>
<dbReference type="SUPFAM" id="SSF49899">
    <property type="entry name" value="Concanavalin A-like lectins/glucanases"/>
    <property type="match status" value="1"/>
</dbReference>
<evidence type="ECO:0000256" key="10">
    <source>
        <dbReference type="SAM" id="MobiDB-lite"/>
    </source>
</evidence>
<dbReference type="GO" id="GO:0030245">
    <property type="term" value="P:cellulose catabolic process"/>
    <property type="evidence" value="ECO:0007669"/>
    <property type="project" value="UniProtKB-KW"/>
</dbReference>
<organism evidence="11">
    <name type="scientific">Oxyrrhis marina</name>
    <name type="common">Dinoflagellate</name>
    <dbReference type="NCBI Taxonomy" id="2969"/>
    <lineage>
        <taxon>Eukaryota</taxon>
        <taxon>Sar</taxon>
        <taxon>Alveolata</taxon>
        <taxon>Dinophyceae</taxon>
        <taxon>Oxyrrhinales</taxon>
        <taxon>Oxyrrhinaceae</taxon>
        <taxon>Oxyrrhis</taxon>
    </lineage>
</organism>
<gene>
    <name evidence="11" type="ORF">OMAR00294_LOCUS240</name>
</gene>
<evidence type="ECO:0000256" key="3">
    <source>
        <dbReference type="ARBA" id="ARBA00012561"/>
    </source>
</evidence>
<dbReference type="GO" id="GO:0016162">
    <property type="term" value="F:cellulose 1,4-beta-cellobiosidase activity"/>
    <property type="evidence" value="ECO:0007669"/>
    <property type="project" value="UniProtKB-EC"/>
</dbReference>
<keyword evidence="6" id="KW-0136">Cellulose degradation</keyword>
<evidence type="ECO:0000256" key="8">
    <source>
        <dbReference type="ARBA" id="ARBA00023295"/>
    </source>
</evidence>
<keyword evidence="5" id="KW-0378">Hydrolase</keyword>
<evidence type="ECO:0000313" key="11">
    <source>
        <dbReference type="EMBL" id="CAE0840033.1"/>
    </source>
</evidence>
<evidence type="ECO:0000256" key="5">
    <source>
        <dbReference type="ARBA" id="ARBA00022801"/>
    </source>
</evidence>
<dbReference type="InterPro" id="IPR013320">
    <property type="entry name" value="ConA-like_dom_sf"/>
</dbReference>
<dbReference type="AlphaFoldDB" id="A0A7S4GL33"/>
<proteinExistence type="inferred from homology"/>
<evidence type="ECO:0000256" key="4">
    <source>
        <dbReference type="ARBA" id="ARBA00022729"/>
    </source>
</evidence>
<sequence>MRVSVIFAGASAQQVGSQKEDVHLPMTLNVCTKSGCEAQKKGVTLDANWRWLHEVGSSSNCYTGNSWDPSYCPDPETCASNCGLDGVPTEDWASPYGITSDGDQLKLGFVTQGQYSRNVGSRTYLMDTEETYQLFKLKNKEFTFDVDVSQLPCGLNGALYFVQMDADGGKSKYDGNKAGAKYGTGYCDAQCPHDVKFINGEANSKDWKPSATDPNSGVGHYGTCCAEMDIWEGNTISHAYTAHPCSVDGQTRCEGKDCGDDTSGDRYNGKCDKDGCDFAPFRLGNSTFFGPGSSFTLDTIKPMTVVTQFITSDGTDSGDLVEIRRKYVQGGKVIENPAAVSGGSGHVSITEEFCSAAKKDFGDVDAFSQQGGLKAMGDALEKGMVLVMSLWDDHAAHMLWLDSDYPTDQPATKPGVARGTCATTSGDPTEVEKDHGDSSVAYCNLRVGDLDSTYDSSRAPSCSAGQISVVV</sequence>
<dbReference type="Gene3D" id="2.70.100.10">
    <property type="entry name" value="Glycoside hydrolase, family 7, domain"/>
    <property type="match status" value="1"/>
</dbReference>
<accession>A0A7S4GL33</accession>
<feature type="region of interest" description="Disordered" evidence="10">
    <location>
        <begin position="410"/>
        <end position="435"/>
    </location>
</feature>
<keyword evidence="8" id="KW-0326">Glycosidase</keyword>
<dbReference type="CDD" id="cd07999">
    <property type="entry name" value="GH7_CBH_EG"/>
    <property type="match status" value="1"/>
</dbReference>
<evidence type="ECO:0000256" key="7">
    <source>
        <dbReference type="ARBA" id="ARBA00023277"/>
    </source>
</evidence>
<dbReference type="PRINTS" id="PR00734">
    <property type="entry name" value="GLHYDRLASE7"/>
</dbReference>
<evidence type="ECO:0000256" key="1">
    <source>
        <dbReference type="ARBA" id="ARBA00001641"/>
    </source>
</evidence>
<dbReference type="Pfam" id="PF00840">
    <property type="entry name" value="Glyco_hydro_7"/>
    <property type="match status" value="1"/>
</dbReference>
<evidence type="ECO:0000256" key="2">
    <source>
        <dbReference type="ARBA" id="ARBA00006044"/>
    </source>
</evidence>
<dbReference type="InterPro" id="IPR037019">
    <property type="entry name" value="Glyco_hydro_7_sf"/>
</dbReference>
<dbReference type="EC" id="3.2.1.91" evidence="3"/>
<reference evidence="11" key="1">
    <citation type="submission" date="2021-01" db="EMBL/GenBank/DDBJ databases">
        <authorList>
            <person name="Corre E."/>
            <person name="Pelletier E."/>
            <person name="Niang G."/>
            <person name="Scheremetjew M."/>
            <person name="Finn R."/>
            <person name="Kale V."/>
            <person name="Holt S."/>
            <person name="Cochrane G."/>
            <person name="Meng A."/>
            <person name="Brown T."/>
            <person name="Cohen L."/>
        </authorList>
    </citation>
    <scope>NUCLEOTIDE SEQUENCE</scope>
    <source>
        <strain evidence="11">LB1974</strain>
    </source>
</reference>
<comment type="similarity">
    <text evidence="2">Belongs to the glycosyl hydrolase 7 (cellulase C) family.</text>
</comment>
<dbReference type="InterPro" id="IPR001722">
    <property type="entry name" value="Glyco_hydro_7"/>
</dbReference>
<comment type="catalytic activity">
    <reaction evidence="1">
        <text>Hydrolysis of (1-&gt;4)-beta-D-glucosidic linkages in cellulose and cellotetraose, releasing cellobiose from the non-reducing ends of the chains.</text>
        <dbReference type="EC" id="3.2.1.91"/>
    </reaction>
</comment>
<keyword evidence="7" id="KW-0119">Carbohydrate metabolism</keyword>
<keyword evidence="9" id="KW-0624">Polysaccharide degradation</keyword>
<dbReference type="PANTHER" id="PTHR33753">
    <property type="entry name" value="1,4-BETA-D-GLUCAN CELLOBIOHYDROLASE B"/>
    <property type="match status" value="1"/>
</dbReference>
<dbReference type="FunFam" id="2.70.100.10:FF:000001">
    <property type="entry name" value="Glucanase"/>
    <property type="match status" value="1"/>
</dbReference>
<dbReference type="EMBL" id="HBJB01000286">
    <property type="protein sequence ID" value="CAE0840033.1"/>
    <property type="molecule type" value="Transcribed_RNA"/>
</dbReference>
<evidence type="ECO:0000256" key="9">
    <source>
        <dbReference type="ARBA" id="ARBA00023326"/>
    </source>
</evidence>
<name>A0A7S4GL33_OXYMA</name>
<dbReference type="PANTHER" id="PTHR33753:SF2">
    <property type="entry name" value="GLYCOSIDE HYDROLASE FAMILY 7 PROTEIN"/>
    <property type="match status" value="1"/>
</dbReference>